<reference evidence="2" key="1">
    <citation type="journal article" date="2004" name="Nature">
        <title>Genome duplication in the teleost fish Tetraodon nigroviridis reveals the early vertebrate proto-karyotype.</title>
        <authorList>
            <person name="Jaillon O."/>
            <person name="Aury J.-M."/>
            <person name="Brunet F."/>
            <person name="Petit J.-L."/>
            <person name="Stange-Thomann N."/>
            <person name="Mauceli E."/>
            <person name="Bouneau L."/>
            <person name="Fischer C."/>
            <person name="Ozouf-Costaz C."/>
            <person name="Bernot A."/>
            <person name="Nicaud S."/>
            <person name="Jaffe D."/>
            <person name="Fisher S."/>
            <person name="Lutfalla G."/>
            <person name="Dossat C."/>
            <person name="Segurens B."/>
            <person name="Dasilva C."/>
            <person name="Salanoubat M."/>
            <person name="Levy M."/>
            <person name="Boudet N."/>
            <person name="Castellano S."/>
            <person name="Anthouard V."/>
            <person name="Jubin C."/>
            <person name="Castelli V."/>
            <person name="Katinka M."/>
            <person name="Vacherie B."/>
            <person name="Biemont C."/>
            <person name="Skalli Z."/>
            <person name="Cattolico L."/>
            <person name="Poulain J."/>
            <person name="De Berardinis V."/>
            <person name="Cruaud C."/>
            <person name="Duprat S."/>
            <person name="Brottier P."/>
            <person name="Coutanceau J.-P."/>
            <person name="Gouzy J."/>
            <person name="Parra G."/>
            <person name="Lardier G."/>
            <person name="Chapple C."/>
            <person name="McKernan K.J."/>
            <person name="McEwan P."/>
            <person name="Bosak S."/>
            <person name="Kellis M."/>
            <person name="Volff J.-N."/>
            <person name="Guigo R."/>
            <person name="Zody M.C."/>
            <person name="Mesirov J."/>
            <person name="Lindblad-Toh K."/>
            <person name="Birren B."/>
            <person name="Nusbaum C."/>
            <person name="Kahn D."/>
            <person name="Robinson-Rechavi M."/>
            <person name="Laudet V."/>
            <person name="Schachter V."/>
            <person name="Quetier F."/>
            <person name="Saurin W."/>
            <person name="Scarpelli C."/>
            <person name="Wincker P."/>
            <person name="Lander E.S."/>
            <person name="Weissenbach J."/>
            <person name="Roest Crollius H."/>
        </authorList>
    </citation>
    <scope>NUCLEOTIDE SEQUENCE [LARGE SCALE GENOMIC DNA]</scope>
</reference>
<name>Q4S7V9_TETNG</name>
<organism evidence="2">
    <name type="scientific">Tetraodon nigroviridis</name>
    <name type="common">Spotted green pufferfish</name>
    <name type="synonym">Chelonodon nigroviridis</name>
    <dbReference type="NCBI Taxonomy" id="99883"/>
    <lineage>
        <taxon>Eukaryota</taxon>
        <taxon>Metazoa</taxon>
        <taxon>Chordata</taxon>
        <taxon>Craniata</taxon>
        <taxon>Vertebrata</taxon>
        <taxon>Euteleostomi</taxon>
        <taxon>Actinopterygii</taxon>
        <taxon>Neopterygii</taxon>
        <taxon>Teleostei</taxon>
        <taxon>Neoteleostei</taxon>
        <taxon>Acanthomorphata</taxon>
        <taxon>Eupercaria</taxon>
        <taxon>Tetraodontiformes</taxon>
        <taxon>Tetradontoidea</taxon>
        <taxon>Tetraodontidae</taxon>
        <taxon>Tetraodon</taxon>
    </lineage>
</organism>
<feature type="compositionally biased region" description="Basic and acidic residues" evidence="1">
    <location>
        <begin position="175"/>
        <end position="193"/>
    </location>
</feature>
<dbReference type="AlphaFoldDB" id="Q4S7V9"/>
<sequence>MSHTSPQLDRKAPWAEPEEDIDVLKPRAEEALLENQASSETEESARITLSDEYLAEEKMADLKQVAQILEALKHQEESDEFINPVIPYLQDEGAEQTGDAEMNREAQKRLPSDSQNILEQPEIPPLFETKQDVTLGEGAEDNLTKWENSQEWAVSQHSPLIESYMDDACSSLFADKSEEKEEDIKVPSDKQQEELFSQSQCERAGGGANQEAAQQVCSQSTPPMSTVAMELSNQGGVGSQGCVVALTERHNREEEIREGKSEQTGEEEVQKDGAPETEKPTGKQDREGLIKPEERRTQLVSSRGIRMESDSSDDSQSDSGVSTDSPCNTLEGIATPSTGTPPAPLKETPIEREIRRSIEREHSLRRSRGLPSPPTETEYVEIPLRKAVLSQSIITKSEKYQGKDRQYAGKKMQLEIHEEVRREQDLVRLGKVPGFYDKGTTQELKDRKVIFEAF</sequence>
<evidence type="ECO:0000313" key="2">
    <source>
        <dbReference type="EMBL" id="CAG03273.1"/>
    </source>
</evidence>
<dbReference type="EMBL" id="CAAE01014712">
    <property type="protein sequence ID" value="CAG03273.1"/>
    <property type="molecule type" value="Genomic_DNA"/>
</dbReference>
<gene>
    <name evidence="2" type="ORF">GSTENG00022614001</name>
</gene>
<proteinExistence type="predicted"/>
<comment type="caution">
    <text evidence="2">The sequence shown here is derived from an EMBL/GenBank/DDBJ whole genome shotgun (WGS) entry which is preliminary data.</text>
</comment>
<accession>Q4S7V9</accession>
<feature type="compositionally biased region" description="Basic and acidic residues" evidence="1">
    <location>
        <begin position="247"/>
        <end position="297"/>
    </location>
</feature>
<dbReference type="PANTHER" id="PTHR18839:SF0">
    <property type="entry name" value="MITOTIC INTERACTOR AND SUBSTRATE OF PLK1 ISOFORM X1-RELATED"/>
    <property type="match status" value="1"/>
</dbReference>
<dbReference type="KEGG" id="tng:GSTEN00022614G001"/>
<feature type="region of interest" description="Disordered" evidence="1">
    <location>
        <begin position="174"/>
        <end position="378"/>
    </location>
</feature>
<dbReference type="PANTHER" id="PTHR18839">
    <property type="entry name" value="MITOTIC INTERACTOR AND SUBSTRATE OF PLK1 MISP FAMILY MEMBER"/>
    <property type="match status" value="1"/>
</dbReference>
<feature type="region of interest" description="Disordered" evidence="1">
    <location>
        <begin position="91"/>
        <end position="132"/>
    </location>
</feature>
<feature type="compositionally biased region" description="Basic and acidic residues" evidence="1">
    <location>
        <begin position="348"/>
        <end position="364"/>
    </location>
</feature>
<evidence type="ECO:0000256" key="1">
    <source>
        <dbReference type="SAM" id="MobiDB-lite"/>
    </source>
</evidence>
<dbReference type="OrthoDB" id="9449914at2759"/>
<reference evidence="2" key="2">
    <citation type="submission" date="2004-02" db="EMBL/GenBank/DDBJ databases">
        <authorList>
            <consortium name="Genoscope"/>
            <consortium name="Whitehead Institute Centre for Genome Research"/>
        </authorList>
    </citation>
    <scope>NUCLEOTIDE SEQUENCE</scope>
</reference>
<feature type="compositionally biased region" description="Basic and acidic residues" evidence="1">
    <location>
        <begin position="101"/>
        <end position="111"/>
    </location>
</feature>
<dbReference type="InterPro" id="IPR042779">
    <property type="entry name" value="MISP/MISP3-like"/>
</dbReference>
<feature type="non-terminal residue" evidence="2">
    <location>
        <position position="454"/>
    </location>
</feature>
<protein>
    <submittedName>
        <fullName evidence="2">(spotted green pufferfish) hypothetical protein</fullName>
    </submittedName>
</protein>